<reference evidence="1 2" key="1">
    <citation type="submission" date="2016-10" db="EMBL/GenBank/DDBJ databases">
        <authorList>
            <person name="de Groot N.N."/>
        </authorList>
    </citation>
    <scope>NUCLEOTIDE SEQUENCE [LARGE SCALE GENOMIC DNA]</scope>
    <source>
        <strain evidence="1 2">Calf135</strain>
    </source>
</reference>
<keyword evidence="2" id="KW-1185">Reference proteome</keyword>
<protein>
    <recommendedName>
        <fullName evidence="3">ATPase</fullName>
    </recommendedName>
</protein>
<accession>A0A1H8FGL1</accession>
<sequence length="181" mass="20610">MSEDIRVIDLIGRLEDILNEAGKLPLSKKVGVDRDEMLDLLDSLKESLPYELDTALKILDEQDSILESARNDANFIVEEAKREKEQSIKECNEDIILRKKQADSEMETMMREATMRAEELVSESKTMKDAKARSEKLIREAQEYSRNIRDGARGYSIDKLESVEATLSSILAEVRSDKGKL</sequence>
<dbReference type="EMBL" id="FODF01000002">
    <property type="protein sequence ID" value="SEN30765.1"/>
    <property type="molecule type" value="Genomic_DNA"/>
</dbReference>
<dbReference type="OrthoDB" id="1690557at2"/>
<organism evidence="1 2">
    <name type="scientific">Peptostreptococcus russellii</name>
    <dbReference type="NCBI Taxonomy" id="215200"/>
    <lineage>
        <taxon>Bacteria</taxon>
        <taxon>Bacillati</taxon>
        <taxon>Bacillota</taxon>
        <taxon>Clostridia</taxon>
        <taxon>Peptostreptococcales</taxon>
        <taxon>Peptostreptococcaceae</taxon>
        <taxon>Peptostreptococcus</taxon>
    </lineage>
</organism>
<dbReference type="Proteomes" id="UP000199512">
    <property type="component" value="Unassembled WGS sequence"/>
</dbReference>
<proteinExistence type="predicted"/>
<evidence type="ECO:0000313" key="1">
    <source>
        <dbReference type="EMBL" id="SEN30765.1"/>
    </source>
</evidence>
<dbReference type="AlphaFoldDB" id="A0A1H8FGL1"/>
<gene>
    <name evidence="1" type="ORF">SAMN05216454_102113</name>
</gene>
<dbReference type="STRING" id="215200.SAMN05216454_102113"/>
<evidence type="ECO:0000313" key="2">
    <source>
        <dbReference type="Proteomes" id="UP000199512"/>
    </source>
</evidence>
<name>A0A1H8FGL1_9FIRM</name>
<evidence type="ECO:0008006" key="3">
    <source>
        <dbReference type="Google" id="ProtNLM"/>
    </source>
</evidence>
<dbReference type="RefSeq" id="WP_091974058.1">
    <property type="nucleotide sequence ID" value="NZ_CAUWDX010000008.1"/>
</dbReference>